<dbReference type="AlphaFoldDB" id="A0A931B701"/>
<dbReference type="Proteomes" id="UP000657385">
    <property type="component" value="Unassembled WGS sequence"/>
</dbReference>
<dbReference type="GO" id="GO:0016887">
    <property type="term" value="F:ATP hydrolysis activity"/>
    <property type="evidence" value="ECO:0007669"/>
    <property type="project" value="TreeGrafter"/>
</dbReference>
<dbReference type="GO" id="GO:0005524">
    <property type="term" value="F:ATP binding"/>
    <property type="evidence" value="ECO:0007669"/>
    <property type="project" value="TreeGrafter"/>
</dbReference>
<gene>
    <name evidence="4" type="ORF">I2501_21630</name>
</gene>
<evidence type="ECO:0000313" key="4">
    <source>
        <dbReference type="EMBL" id="MBF9070627.1"/>
    </source>
</evidence>
<dbReference type="Gene3D" id="3.40.50.300">
    <property type="entry name" value="P-loop containing nucleotide triphosphate hydrolases"/>
    <property type="match status" value="1"/>
</dbReference>
<keyword evidence="5" id="KW-1185">Reference proteome</keyword>
<dbReference type="Pfam" id="PF01656">
    <property type="entry name" value="CbiA"/>
    <property type="match status" value="1"/>
</dbReference>
<dbReference type="InterPro" id="IPR027417">
    <property type="entry name" value="P-loop_NTPase"/>
</dbReference>
<dbReference type="PANTHER" id="PTHR43384">
    <property type="entry name" value="SEPTUM SITE-DETERMINING PROTEIN MIND HOMOLOG, CHLOROPLASTIC-RELATED"/>
    <property type="match status" value="1"/>
</dbReference>
<dbReference type="InterPro" id="IPR050625">
    <property type="entry name" value="ParA/MinD_ATPase"/>
</dbReference>
<accession>A0A931B701</accession>
<feature type="domain" description="Rv3660c-like CheY-like N-terminal" evidence="3">
    <location>
        <begin position="66"/>
        <end position="170"/>
    </location>
</feature>
<dbReference type="InterPro" id="IPR022521">
    <property type="entry name" value="Rv3660c"/>
</dbReference>
<dbReference type="GO" id="GO:0009898">
    <property type="term" value="C:cytoplasmic side of plasma membrane"/>
    <property type="evidence" value="ECO:0007669"/>
    <property type="project" value="TreeGrafter"/>
</dbReference>
<sequence length="454" mass="45671">MDALPPVGPSAEPPVDPPSGLSSGASPGPSDPSEPTVAGESAEPAASRVVEPYDAVGAASRGPLIVTEDDELIEALLKLCAAAGAEPYLVCGAPPPRQVWESASLVLVGVDVAERMSGVPRRPGVVLVGSDLDDGGVWQRAVSLGAEQVVFLPDCEPWLLDRVADAAEGAGAPALTVAVLGGRGGAGASTLACALAVTAAREGRRTVLVDVDPLGGGLDVLLGGEEAVGLRWPDLAASRGRVNAMELEQSLPRVHRLAALSWDRGDRLTIPVEAVRTVLGAARRRGGVVVLDLPRRIDAAAAEALEQADLGLLVVPGELRAMAASGRVAASVGMRLSDLRAVVRGPSPSGMTGEEVARGLRLPLAGELGPEPGLTADLECGRPPGARPKGPLGRFCTAFLTEALAGAGLGTGPAESARGTHRAAKAGDRSAGGRGFTRGDGGRPGGIDDGGVAA</sequence>
<dbReference type="PANTHER" id="PTHR43384:SF11">
    <property type="entry name" value="SEPTUM SITE DETERMINING PROTEIN"/>
    <property type="match status" value="1"/>
</dbReference>
<dbReference type="InterPro" id="IPR002586">
    <property type="entry name" value="CobQ/CobB/MinD/ParA_Nub-bd_dom"/>
</dbReference>
<protein>
    <submittedName>
        <fullName evidence="4">CpaE-like family protein</fullName>
    </submittedName>
</protein>
<dbReference type="InterPro" id="IPR059050">
    <property type="entry name" value="Rv3660c_N"/>
</dbReference>
<dbReference type="GO" id="GO:0005829">
    <property type="term" value="C:cytosol"/>
    <property type="evidence" value="ECO:0007669"/>
    <property type="project" value="TreeGrafter"/>
</dbReference>
<reference evidence="4" key="1">
    <citation type="submission" date="2020-11" db="EMBL/GenBank/DDBJ databases">
        <title>Isolation and identification of active actinomycetes.</title>
        <authorList>
            <person name="Yu B."/>
        </authorList>
    </citation>
    <scope>NUCLEOTIDE SEQUENCE</scope>
    <source>
        <strain evidence="4">NEAU-YB345</strain>
    </source>
</reference>
<feature type="compositionally biased region" description="Low complexity" evidence="1">
    <location>
        <begin position="18"/>
        <end position="35"/>
    </location>
</feature>
<evidence type="ECO:0000259" key="2">
    <source>
        <dbReference type="Pfam" id="PF01656"/>
    </source>
</evidence>
<evidence type="ECO:0000256" key="1">
    <source>
        <dbReference type="SAM" id="MobiDB-lite"/>
    </source>
</evidence>
<dbReference type="NCBIfam" id="TIGR03815">
    <property type="entry name" value="CpaE_hom_Actino"/>
    <property type="match status" value="1"/>
</dbReference>
<feature type="compositionally biased region" description="Gly residues" evidence="1">
    <location>
        <begin position="430"/>
        <end position="454"/>
    </location>
</feature>
<feature type="compositionally biased region" description="Pro residues" evidence="1">
    <location>
        <begin position="1"/>
        <end position="17"/>
    </location>
</feature>
<dbReference type="SUPFAM" id="SSF52540">
    <property type="entry name" value="P-loop containing nucleoside triphosphate hydrolases"/>
    <property type="match status" value="1"/>
</dbReference>
<evidence type="ECO:0000259" key="3">
    <source>
        <dbReference type="Pfam" id="PF26563"/>
    </source>
</evidence>
<organism evidence="4 5">
    <name type="scientific">Streptacidiphilus fuscans</name>
    <dbReference type="NCBI Taxonomy" id="2789292"/>
    <lineage>
        <taxon>Bacteria</taxon>
        <taxon>Bacillati</taxon>
        <taxon>Actinomycetota</taxon>
        <taxon>Actinomycetes</taxon>
        <taxon>Kitasatosporales</taxon>
        <taxon>Streptomycetaceae</taxon>
        <taxon>Streptacidiphilus</taxon>
    </lineage>
</organism>
<proteinExistence type="predicted"/>
<name>A0A931B701_9ACTN</name>
<feature type="domain" description="CobQ/CobB/MinD/ParA nucleotide binding" evidence="2">
    <location>
        <begin position="177"/>
        <end position="214"/>
    </location>
</feature>
<feature type="region of interest" description="Disordered" evidence="1">
    <location>
        <begin position="1"/>
        <end position="49"/>
    </location>
</feature>
<comment type="caution">
    <text evidence="4">The sequence shown here is derived from an EMBL/GenBank/DDBJ whole genome shotgun (WGS) entry which is preliminary data.</text>
</comment>
<evidence type="ECO:0000313" key="5">
    <source>
        <dbReference type="Proteomes" id="UP000657385"/>
    </source>
</evidence>
<dbReference type="GO" id="GO:0051782">
    <property type="term" value="P:negative regulation of cell division"/>
    <property type="evidence" value="ECO:0007669"/>
    <property type="project" value="TreeGrafter"/>
</dbReference>
<dbReference type="EMBL" id="JADPRT010000009">
    <property type="protein sequence ID" value="MBF9070627.1"/>
    <property type="molecule type" value="Genomic_DNA"/>
</dbReference>
<feature type="region of interest" description="Disordered" evidence="1">
    <location>
        <begin position="410"/>
        <end position="454"/>
    </location>
</feature>
<dbReference type="Pfam" id="PF26563">
    <property type="entry name" value="Rv3660c_N"/>
    <property type="match status" value="1"/>
</dbReference>